<evidence type="ECO:0000313" key="7">
    <source>
        <dbReference type="Proteomes" id="UP000276295"/>
    </source>
</evidence>
<dbReference type="Gene3D" id="3.40.190.10">
    <property type="entry name" value="Periplasmic binding protein-like II"/>
    <property type="match status" value="2"/>
</dbReference>
<keyword evidence="7" id="KW-1185">Reference proteome</keyword>
<dbReference type="PANTHER" id="PTHR30118">
    <property type="entry name" value="HTH-TYPE TRANSCRIPTIONAL REGULATOR LEUO-RELATED"/>
    <property type="match status" value="1"/>
</dbReference>
<dbReference type="InterPro" id="IPR050389">
    <property type="entry name" value="LysR-type_TF"/>
</dbReference>
<dbReference type="SUPFAM" id="SSF46785">
    <property type="entry name" value="Winged helix' DNA-binding domain"/>
    <property type="match status" value="1"/>
</dbReference>
<dbReference type="InterPro" id="IPR036388">
    <property type="entry name" value="WH-like_DNA-bd_sf"/>
</dbReference>
<accession>A0A3A5K0S8</accession>
<evidence type="ECO:0000256" key="2">
    <source>
        <dbReference type="ARBA" id="ARBA00023015"/>
    </source>
</evidence>
<evidence type="ECO:0000256" key="1">
    <source>
        <dbReference type="ARBA" id="ARBA00009437"/>
    </source>
</evidence>
<comment type="similarity">
    <text evidence="1">Belongs to the LysR transcriptional regulatory family.</text>
</comment>
<gene>
    <name evidence="6" type="ORF">D6029_07230</name>
</gene>
<reference evidence="6 7" key="1">
    <citation type="submission" date="2018-09" db="EMBL/GenBank/DDBJ databases">
        <title>Draft genome sequence of Buttiauxella izardii CCUG 35510T.</title>
        <authorList>
            <person name="Salva-Serra F."/>
            <person name="Marathe N."/>
            <person name="Moore E."/>
            <person name="Stadler-Svensson L."/>
            <person name="Engstrom-Jakobsson H."/>
        </authorList>
    </citation>
    <scope>NUCLEOTIDE SEQUENCE [LARGE SCALE GENOMIC DNA]</scope>
    <source>
        <strain evidence="6 7">CCUG 35510</strain>
    </source>
</reference>
<keyword evidence="4" id="KW-0804">Transcription</keyword>
<dbReference type="Proteomes" id="UP000276295">
    <property type="component" value="Unassembled WGS sequence"/>
</dbReference>
<name>A0A3A5K0S8_9ENTR</name>
<evidence type="ECO:0000256" key="3">
    <source>
        <dbReference type="ARBA" id="ARBA00023125"/>
    </source>
</evidence>
<keyword evidence="2" id="KW-0805">Transcription regulation</keyword>
<dbReference type="RefSeq" id="WP_120064115.1">
    <property type="nucleotide sequence ID" value="NZ_QZWH01000012.1"/>
</dbReference>
<evidence type="ECO:0000256" key="4">
    <source>
        <dbReference type="ARBA" id="ARBA00023163"/>
    </source>
</evidence>
<dbReference type="AlphaFoldDB" id="A0A3A5K0S8"/>
<dbReference type="InterPro" id="IPR005119">
    <property type="entry name" value="LysR_subst-bd"/>
</dbReference>
<protein>
    <submittedName>
        <fullName evidence="6">LysR family transcriptional regulator</fullName>
    </submittedName>
</protein>
<sequence>MDTKKLDLNLLLTLEALLVEQNVTKAAARLYLSQPAVSAQLNRLREMFDDPLLIPARRGMTPTAKALELLVPLRESLEQLRHTLHSHKDFYPERANLTVTIACTDYIQAAVVMPLVLALRQKAPGVRIAVRHLDMAQLDHQLASGEVDLVFASHDSSRTPLRTSHLFDESYVLIGRHDHPKLKANLALEEFVKLEHVIVSPSGGSFTTPIDDALAAFGHKRNVVMSAASFLFIPEIVQKSDLVALIPRRLLQAHSAQLAVIELPWLAEQFDICLIWHERSHSHAGHRWIRELIVEMNG</sequence>
<dbReference type="InterPro" id="IPR000847">
    <property type="entry name" value="LysR_HTH_N"/>
</dbReference>
<dbReference type="Pfam" id="PF03466">
    <property type="entry name" value="LysR_substrate"/>
    <property type="match status" value="1"/>
</dbReference>
<comment type="caution">
    <text evidence="6">The sequence shown here is derived from an EMBL/GenBank/DDBJ whole genome shotgun (WGS) entry which is preliminary data.</text>
</comment>
<organism evidence="6 7">
    <name type="scientific">Buttiauxella izardii</name>
    <dbReference type="NCBI Taxonomy" id="82991"/>
    <lineage>
        <taxon>Bacteria</taxon>
        <taxon>Pseudomonadati</taxon>
        <taxon>Pseudomonadota</taxon>
        <taxon>Gammaproteobacteria</taxon>
        <taxon>Enterobacterales</taxon>
        <taxon>Enterobacteriaceae</taxon>
        <taxon>Buttiauxella</taxon>
    </lineage>
</organism>
<dbReference type="InterPro" id="IPR036390">
    <property type="entry name" value="WH_DNA-bd_sf"/>
</dbReference>
<dbReference type="GO" id="GO:0003677">
    <property type="term" value="F:DNA binding"/>
    <property type="evidence" value="ECO:0007669"/>
    <property type="project" value="UniProtKB-KW"/>
</dbReference>
<feature type="domain" description="HTH lysR-type" evidence="5">
    <location>
        <begin position="6"/>
        <end position="63"/>
    </location>
</feature>
<dbReference type="PANTHER" id="PTHR30118:SF15">
    <property type="entry name" value="TRANSCRIPTIONAL REGULATORY PROTEIN"/>
    <property type="match status" value="1"/>
</dbReference>
<evidence type="ECO:0000259" key="5">
    <source>
        <dbReference type="PROSITE" id="PS50931"/>
    </source>
</evidence>
<dbReference type="SUPFAM" id="SSF53850">
    <property type="entry name" value="Periplasmic binding protein-like II"/>
    <property type="match status" value="1"/>
</dbReference>
<dbReference type="EMBL" id="QZWH01000012">
    <property type="protein sequence ID" value="RJT24090.1"/>
    <property type="molecule type" value="Genomic_DNA"/>
</dbReference>
<keyword evidence="3" id="KW-0238">DNA-binding</keyword>
<dbReference type="Gene3D" id="1.10.10.10">
    <property type="entry name" value="Winged helix-like DNA-binding domain superfamily/Winged helix DNA-binding domain"/>
    <property type="match status" value="1"/>
</dbReference>
<evidence type="ECO:0000313" key="6">
    <source>
        <dbReference type="EMBL" id="RJT24090.1"/>
    </source>
</evidence>
<dbReference type="Pfam" id="PF00126">
    <property type="entry name" value="HTH_1"/>
    <property type="match status" value="1"/>
</dbReference>
<dbReference type="OrthoDB" id="8557381at2"/>
<dbReference type="GO" id="GO:0003700">
    <property type="term" value="F:DNA-binding transcription factor activity"/>
    <property type="evidence" value="ECO:0007669"/>
    <property type="project" value="InterPro"/>
</dbReference>
<dbReference type="PROSITE" id="PS50931">
    <property type="entry name" value="HTH_LYSR"/>
    <property type="match status" value="1"/>
</dbReference>
<proteinExistence type="inferred from homology"/>